<dbReference type="GO" id="GO:0009986">
    <property type="term" value="C:cell surface"/>
    <property type="evidence" value="ECO:0007669"/>
    <property type="project" value="InterPro"/>
</dbReference>
<evidence type="ECO:0000256" key="4">
    <source>
        <dbReference type="ARBA" id="ARBA00022729"/>
    </source>
</evidence>
<evidence type="ECO:0000313" key="7">
    <source>
        <dbReference type="Proteomes" id="UP000494206"/>
    </source>
</evidence>
<evidence type="ECO:0000256" key="1">
    <source>
        <dbReference type="ARBA" id="ARBA00004613"/>
    </source>
</evidence>
<evidence type="ECO:0000256" key="5">
    <source>
        <dbReference type="SAM" id="SignalP"/>
    </source>
</evidence>
<reference evidence="6 7" key="1">
    <citation type="submission" date="2020-04" db="EMBL/GenBank/DDBJ databases">
        <authorList>
            <person name="Laetsch R D."/>
            <person name="Stevens L."/>
            <person name="Kumar S."/>
            <person name="Blaxter L. M."/>
        </authorList>
    </citation>
    <scope>NUCLEOTIDE SEQUENCE [LARGE SCALE GENOMIC DNA]</scope>
</reference>
<protein>
    <submittedName>
        <fullName evidence="6">Uncharacterized protein</fullName>
    </submittedName>
</protein>
<dbReference type="EMBL" id="CADEPM010000001">
    <property type="protein sequence ID" value="CAB3398813.1"/>
    <property type="molecule type" value="Genomic_DNA"/>
</dbReference>
<evidence type="ECO:0000256" key="2">
    <source>
        <dbReference type="ARBA" id="ARBA00010112"/>
    </source>
</evidence>
<accession>A0A8S1EDN3</accession>
<proteinExistence type="inferred from homology"/>
<dbReference type="AlphaFoldDB" id="A0A8S1EDN3"/>
<gene>
    <name evidence="6" type="ORF">CBOVIS_LOCUS2049</name>
</gene>
<dbReference type="PANTHER" id="PTHR21700">
    <property type="entry name" value="TRANSTHYRETIN-LIKE FAMILY PROTEIN-RELATED"/>
    <property type="match status" value="1"/>
</dbReference>
<feature type="signal peptide" evidence="5">
    <location>
        <begin position="1"/>
        <end position="21"/>
    </location>
</feature>
<dbReference type="Proteomes" id="UP000494206">
    <property type="component" value="Unassembled WGS sequence"/>
</dbReference>
<evidence type="ECO:0000256" key="3">
    <source>
        <dbReference type="ARBA" id="ARBA00022525"/>
    </source>
</evidence>
<keyword evidence="7" id="KW-1185">Reference proteome</keyword>
<dbReference type="Gene3D" id="2.60.40.3330">
    <property type="match status" value="1"/>
</dbReference>
<dbReference type="InterPro" id="IPR001534">
    <property type="entry name" value="Transthyretin-like"/>
</dbReference>
<name>A0A8S1EDN3_9PELO</name>
<feature type="chain" id="PRO_5035931286" evidence="5">
    <location>
        <begin position="22"/>
        <end position="159"/>
    </location>
</feature>
<keyword evidence="4 5" id="KW-0732">Signal</keyword>
<dbReference type="Pfam" id="PF01060">
    <property type="entry name" value="TTR-52"/>
    <property type="match status" value="1"/>
</dbReference>
<evidence type="ECO:0000313" key="6">
    <source>
        <dbReference type="EMBL" id="CAB3398813.1"/>
    </source>
</evidence>
<keyword evidence="3" id="KW-0964">Secreted</keyword>
<comment type="caution">
    <text evidence="6">The sequence shown here is derived from an EMBL/GenBank/DDBJ whole genome shotgun (WGS) entry which is preliminary data.</text>
</comment>
<sequence length="159" mass="18067">MGIVLKFALIFAAASIGAISAKRVAVRAVGQYYCRGEPLVNHTVWLIERNNIFGHTKITSVQTDRKGQFDISGNAVEWWGDPRPAVYIEHRCADEPRRTEGKICTTSETMDIPKAFQNQGYLPKYTMHLSLRRLDEPIEIHKGYATVAATRRFWDCILI</sequence>
<comment type="subcellular location">
    <subcellularLocation>
        <location evidence="1">Secreted</location>
    </subcellularLocation>
</comment>
<dbReference type="InterPro" id="IPR038479">
    <property type="entry name" value="Transthyretin-like_sf"/>
</dbReference>
<dbReference type="PANTHER" id="PTHR21700:SF24">
    <property type="entry name" value="TRANSTHYRETIN-LIKE FAMILY PROTEIN"/>
    <property type="match status" value="1"/>
</dbReference>
<dbReference type="GO" id="GO:0005576">
    <property type="term" value="C:extracellular region"/>
    <property type="evidence" value="ECO:0007669"/>
    <property type="project" value="UniProtKB-SubCell"/>
</dbReference>
<comment type="similarity">
    <text evidence="2">Belongs to the nematode transthyretin-like family.</text>
</comment>
<organism evidence="6 7">
    <name type="scientific">Caenorhabditis bovis</name>
    <dbReference type="NCBI Taxonomy" id="2654633"/>
    <lineage>
        <taxon>Eukaryota</taxon>
        <taxon>Metazoa</taxon>
        <taxon>Ecdysozoa</taxon>
        <taxon>Nematoda</taxon>
        <taxon>Chromadorea</taxon>
        <taxon>Rhabditida</taxon>
        <taxon>Rhabditina</taxon>
        <taxon>Rhabditomorpha</taxon>
        <taxon>Rhabditoidea</taxon>
        <taxon>Rhabditidae</taxon>
        <taxon>Peloderinae</taxon>
        <taxon>Caenorhabditis</taxon>
    </lineage>
</organism>